<dbReference type="InterPro" id="IPR005467">
    <property type="entry name" value="His_kinase_dom"/>
</dbReference>
<feature type="coiled-coil region" evidence="6">
    <location>
        <begin position="10"/>
        <end position="86"/>
    </location>
</feature>
<dbReference type="PRINTS" id="PR00344">
    <property type="entry name" value="BCTRLSENSOR"/>
</dbReference>
<dbReference type="PANTHER" id="PTHR43065:SF42">
    <property type="entry name" value="TWO-COMPONENT SENSOR PPRA"/>
    <property type="match status" value="1"/>
</dbReference>
<dbReference type="InterPro" id="IPR003594">
    <property type="entry name" value="HATPase_dom"/>
</dbReference>
<dbReference type="Pfam" id="PF02518">
    <property type="entry name" value="HATPase_c"/>
    <property type="match status" value="1"/>
</dbReference>
<keyword evidence="9" id="KW-1185">Reference proteome</keyword>
<dbReference type="RefSeq" id="WP_190539745.1">
    <property type="nucleotide sequence ID" value="NZ_CAWPNO010000013.1"/>
</dbReference>
<dbReference type="Gene3D" id="1.10.287.130">
    <property type="match status" value="1"/>
</dbReference>
<evidence type="ECO:0000256" key="2">
    <source>
        <dbReference type="ARBA" id="ARBA00012438"/>
    </source>
</evidence>
<feature type="domain" description="Histidine kinase" evidence="7">
    <location>
        <begin position="95"/>
        <end position="355"/>
    </location>
</feature>
<reference evidence="8 9" key="1">
    <citation type="journal article" date="2020" name="ISME J.">
        <title>Comparative genomics reveals insights into cyanobacterial evolution and habitat adaptation.</title>
        <authorList>
            <person name="Chen M.Y."/>
            <person name="Teng W.K."/>
            <person name="Zhao L."/>
            <person name="Hu C.X."/>
            <person name="Zhou Y.K."/>
            <person name="Han B.P."/>
            <person name="Song L.R."/>
            <person name="Shu W.S."/>
        </authorList>
    </citation>
    <scope>NUCLEOTIDE SEQUENCE [LARGE SCALE GENOMIC DNA]</scope>
    <source>
        <strain evidence="8 9">FACHB-288</strain>
    </source>
</reference>
<keyword evidence="5" id="KW-0902">Two-component regulatory system</keyword>
<dbReference type="PANTHER" id="PTHR43065">
    <property type="entry name" value="SENSOR HISTIDINE KINASE"/>
    <property type="match status" value="1"/>
</dbReference>
<keyword evidence="4 8" id="KW-0418">Kinase</keyword>
<dbReference type="SMART" id="SM00388">
    <property type="entry name" value="HisKA"/>
    <property type="match status" value="1"/>
</dbReference>
<keyword evidence="3" id="KW-0597">Phosphoprotein</keyword>
<dbReference type="EMBL" id="JACJQH010000011">
    <property type="protein sequence ID" value="MBD2195550.1"/>
    <property type="molecule type" value="Genomic_DNA"/>
</dbReference>
<evidence type="ECO:0000256" key="1">
    <source>
        <dbReference type="ARBA" id="ARBA00000085"/>
    </source>
</evidence>
<evidence type="ECO:0000313" key="9">
    <source>
        <dbReference type="Proteomes" id="UP000658514"/>
    </source>
</evidence>
<proteinExistence type="predicted"/>
<evidence type="ECO:0000313" key="8">
    <source>
        <dbReference type="EMBL" id="MBD2195550.1"/>
    </source>
</evidence>
<dbReference type="InterPro" id="IPR036097">
    <property type="entry name" value="HisK_dim/P_sf"/>
</dbReference>
<dbReference type="SUPFAM" id="SSF55874">
    <property type="entry name" value="ATPase domain of HSP90 chaperone/DNA topoisomerase II/histidine kinase"/>
    <property type="match status" value="1"/>
</dbReference>
<evidence type="ECO:0000256" key="4">
    <source>
        <dbReference type="ARBA" id="ARBA00022777"/>
    </source>
</evidence>
<sequence>MEPIDYEKKLKELEKNVRTLKKKLERSEADRQQLENASEVRENILKNVISELEESQIALKNRGDELEEALKNLKTLQMKLVESEKMSALGVMVAGIAHEINNPVNFIYANLNYAQQYFQDLLRLILLYQQYYPEPDLAIKKEIKEIDLDFLQRDLEKIFQSMNVGAERITEIVKSLRTFSRLDEAEFKAVDIHQGIDSTLVILNNRLKRAGGNIAEIKVSKNYGNLPLINCYAGHMNQVFINILVNAIDSLEEAILNAAKTDSQSIIQQPEIKIQTAVIQNNWLEIRIADNGMGMDEKVRTKLFDPFFTTKQVGKGTGLGLAISYQIIIDLHNGKLECYSEPGKGAEFVIQIPTS</sequence>
<dbReference type="EC" id="2.7.13.3" evidence="2"/>
<dbReference type="PROSITE" id="PS50109">
    <property type="entry name" value="HIS_KIN"/>
    <property type="match status" value="1"/>
</dbReference>
<name>A0ABR8A7U0_9CYAN</name>
<dbReference type="Gene3D" id="3.30.565.10">
    <property type="entry name" value="Histidine kinase-like ATPase, C-terminal domain"/>
    <property type="match status" value="1"/>
</dbReference>
<accession>A0ABR8A7U0</accession>
<protein>
    <recommendedName>
        <fullName evidence="2">histidine kinase</fullName>
        <ecNumber evidence="2">2.7.13.3</ecNumber>
    </recommendedName>
</protein>
<dbReference type="GO" id="GO:0016301">
    <property type="term" value="F:kinase activity"/>
    <property type="evidence" value="ECO:0007669"/>
    <property type="project" value="UniProtKB-KW"/>
</dbReference>
<dbReference type="SUPFAM" id="SSF47384">
    <property type="entry name" value="Homodimeric domain of signal transducing histidine kinase"/>
    <property type="match status" value="1"/>
</dbReference>
<comment type="caution">
    <text evidence="8">The sequence shown here is derived from an EMBL/GenBank/DDBJ whole genome shotgun (WGS) entry which is preliminary data.</text>
</comment>
<dbReference type="SMART" id="SM00387">
    <property type="entry name" value="HATPase_c"/>
    <property type="match status" value="1"/>
</dbReference>
<evidence type="ECO:0000256" key="6">
    <source>
        <dbReference type="SAM" id="Coils"/>
    </source>
</evidence>
<comment type="catalytic activity">
    <reaction evidence="1">
        <text>ATP + protein L-histidine = ADP + protein N-phospho-L-histidine.</text>
        <dbReference type="EC" id="2.7.13.3"/>
    </reaction>
</comment>
<dbReference type="Proteomes" id="UP000658514">
    <property type="component" value="Unassembled WGS sequence"/>
</dbReference>
<evidence type="ECO:0000256" key="3">
    <source>
        <dbReference type="ARBA" id="ARBA00022553"/>
    </source>
</evidence>
<keyword evidence="6" id="KW-0175">Coiled coil</keyword>
<dbReference type="CDD" id="cd00082">
    <property type="entry name" value="HisKA"/>
    <property type="match status" value="1"/>
</dbReference>
<dbReference type="InterPro" id="IPR004358">
    <property type="entry name" value="Sig_transdc_His_kin-like_C"/>
</dbReference>
<organism evidence="8 9">
    <name type="scientific">Calothrix parietina FACHB-288</name>
    <dbReference type="NCBI Taxonomy" id="2692896"/>
    <lineage>
        <taxon>Bacteria</taxon>
        <taxon>Bacillati</taxon>
        <taxon>Cyanobacteriota</taxon>
        <taxon>Cyanophyceae</taxon>
        <taxon>Nostocales</taxon>
        <taxon>Calotrichaceae</taxon>
        <taxon>Calothrix</taxon>
    </lineage>
</organism>
<keyword evidence="4 8" id="KW-0808">Transferase</keyword>
<evidence type="ECO:0000256" key="5">
    <source>
        <dbReference type="ARBA" id="ARBA00023012"/>
    </source>
</evidence>
<dbReference type="InterPro" id="IPR036890">
    <property type="entry name" value="HATPase_C_sf"/>
</dbReference>
<evidence type="ECO:0000259" key="7">
    <source>
        <dbReference type="PROSITE" id="PS50109"/>
    </source>
</evidence>
<dbReference type="InterPro" id="IPR003661">
    <property type="entry name" value="HisK_dim/P_dom"/>
</dbReference>
<gene>
    <name evidence="8" type="ORF">H6G24_08625</name>
</gene>